<dbReference type="PANTHER" id="PTHR33993:SF14">
    <property type="entry name" value="GB|AAF24581.1"/>
    <property type="match status" value="1"/>
</dbReference>
<dbReference type="InterPro" id="IPR029068">
    <property type="entry name" value="Glyas_Bleomycin-R_OHBP_Dase"/>
</dbReference>
<dbReference type="AlphaFoldDB" id="A0A9N8HLT1"/>
<evidence type="ECO:0000313" key="2">
    <source>
        <dbReference type="Proteomes" id="UP001153069"/>
    </source>
</evidence>
<dbReference type="SUPFAM" id="SSF54593">
    <property type="entry name" value="Glyoxalase/Bleomycin resistance protein/Dihydroxybiphenyl dioxygenase"/>
    <property type="match status" value="1"/>
</dbReference>
<comment type="caution">
    <text evidence="1">The sequence shown here is derived from an EMBL/GenBank/DDBJ whole genome shotgun (WGS) entry which is preliminary data.</text>
</comment>
<dbReference type="EMBL" id="CAICTM010000838">
    <property type="protein sequence ID" value="CAB9517195.1"/>
    <property type="molecule type" value="Genomic_DNA"/>
</dbReference>
<organism evidence="1 2">
    <name type="scientific">Seminavis robusta</name>
    <dbReference type="NCBI Taxonomy" id="568900"/>
    <lineage>
        <taxon>Eukaryota</taxon>
        <taxon>Sar</taxon>
        <taxon>Stramenopiles</taxon>
        <taxon>Ochrophyta</taxon>
        <taxon>Bacillariophyta</taxon>
        <taxon>Bacillariophyceae</taxon>
        <taxon>Bacillariophycidae</taxon>
        <taxon>Naviculales</taxon>
        <taxon>Naviculaceae</taxon>
        <taxon>Seminavis</taxon>
    </lineage>
</organism>
<dbReference type="InterPro" id="IPR052164">
    <property type="entry name" value="Anthracycline_SecMetBiosynth"/>
</dbReference>
<dbReference type="PANTHER" id="PTHR33993">
    <property type="entry name" value="GLYOXALASE-RELATED"/>
    <property type="match status" value="1"/>
</dbReference>
<proteinExistence type="predicted"/>
<keyword evidence="2" id="KW-1185">Reference proteome</keyword>
<protein>
    <submittedName>
        <fullName evidence="1">Glyoxalase bleomycin resistance protein dioxygenase</fullName>
    </submittedName>
</protein>
<dbReference type="GO" id="GO:0051213">
    <property type="term" value="F:dioxygenase activity"/>
    <property type="evidence" value="ECO:0007669"/>
    <property type="project" value="UniProtKB-KW"/>
</dbReference>
<dbReference type="Proteomes" id="UP001153069">
    <property type="component" value="Unassembled WGS sequence"/>
</dbReference>
<gene>
    <name evidence="1" type="ORF">SEMRO_839_G209230.1</name>
</gene>
<name>A0A9N8HLT1_9STRA</name>
<keyword evidence="1" id="KW-0223">Dioxygenase</keyword>
<dbReference type="OrthoDB" id="447346at2759"/>
<reference evidence="1" key="1">
    <citation type="submission" date="2020-06" db="EMBL/GenBank/DDBJ databases">
        <authorList>
            <consortium name="Plant Systems Biology data submission"/>
        </authorList>
    </citation>
    <scope>NUCLEOTIDE SEQUENCE</scope>
    <source>
        <strain evidence="1">D6</strain>
    </source>
</reference>
<evidence type="ECO:0000313" key="1">
    <source>
        <dbReference type="EMBL" id="CAB9517195.1"/>
    </source>
</evidence>
<accession>A0A9N8HLT1</accession>
<sequence>MTAKELFYFNLCGPDLDKSKVFYKKVLGWEIGGGSMGGHVNNTTTPCGIGPKSVKPEVYFCTDNLDAAIAVVEQNGGKVLSRSVFEGIGPAASCQDNQGTHFALQEPATEEMKKHAANVKKGCRHGDLFFFSLPVAEEEKARAFYGAVLGWEFGVKGKEGGLGIQNLKGPDGGLGIGREGDIPSFWFRVDDVVKTVDLVKESGGTAGEVFDAPEGTMCEVTDDQGVKIGLAQPAPGY</sequence>
<dbReference type="Gene3D" id="3.10.180.10">
    <property type="entry name" value="2,3-Dihydroxybiphenyl 1,2-Dioxygenase, domain 1"/>
    <property type="match status" value="2"/>
</dbReference>
<keyword evidence="1" id="KW-0560">Oxidoreductase</keyword>